<dbReference type="EMBL" id="FNVQ01000007">
    <property type="protein sequence ID" value="SEG86170.1"/>
    <property type="molecule type" value="Genomic_DNA"/>
</dbReference>
<keyword evidence="1" id="KW-0456">Lyase</keyword>
<gene>
    <name evidence="3" type="ORF">SAMN05444390_107135</name>
</gene>
<dbReference type="Pfam" id="PF01557">
    <property type="entry name" value="FAA_hydrolase"/>
    <property type="match status" value="1"/>
</dbReference>
<dbReference type="GO" id="GO:0005737">
    <property type="term" value="C:cytoplasm"/>
    <property type="evidence" value="ECO:0007669"/>
    <property type="project" value="TreeGrafter"/>
</dbReference>
<feature type="domain" description="Fumarylacetoacetase-like C-terminal" evidence="2">
    <location>
        <begin position="95"/>
        <end position="251"/>
    </location>
</feature>
<organism evidence="3 4">
    <name type="scientific">Marinobacterium lutimaris</name>
    <dbReference type="NCBI Taxonomy" id="568106"/>
    <lineage>
        <taxon>Bacteria</taxon>
        <taxon>Pseudomonadati</taxon>
        <taxon>Pseudomonadota</taxon>
        <taxon>Gammaproteobacteria</taxon>
        <taxon>Oceanospirillales</taxon>
        <taxon>Oceanospirillaceae</taxon>
        <taxon>Marinobacterium</taxon>
    </lineage>
</organism>
<dbReference type="RefSeq" id="WP_104005594.1">
    <property type="nucleotide sequence ID" value="NZ_FNVQ01000007.1"/>
</dbReference>
<dbReference type="GO" id="GO:0008684">
    <property type="term" value="F:2-oxopent-4-enoate hydratase activity"/>
    <property type="evidence" value="ECO:0007669"/>
    <property type="project" value="TreeGrafter"/>
</dbReference>
<dbReference type="PANTHER" id="PTHR30143">
    <property type="entry name" value="ACID HYDRATASE"/>
    <property type="match status" value="1"/>
</dbReference>
<evidence type="ECO:0000313" key="4">
    <source>
        <dbReference type="Proteomes" id="UP000236745"/>
    </source>
</evidence>
<dbReference type="Gene3D" id="3.90.850.10">
    <property type="entry name" value="Fumarylacetoacetase-like, C-terminal domain"/>
    <property type="match status" value="1"/>
</dbReference>
<name>A0A1H6DLJ5_9GAMM</name>
<dbReference type="InterPro" id="IPR050772">
    <property type="entry name" value="Hydratase-Decarb/MhpD_sf"/>
</dbReference>
<accession>A0A1H6DLJ5</accession>
<dbReference type="Proteomes" id="UP000236745">
    <property type="component" value="Unassembled WGS sequence"/>
</dbReference>
<evidence type="ECO:0000313" key="3">
    <source>
        <dbReference type="EMBL" id="SEG86170.1"/>
    </source>
</evidence>
<dbReference type="InterPro" id="IPR011234">
    <property type="entry name" value="Fumarylacetoacetase-like_C"/>
</dbReference>
<protein>
    <submittedName>
        <fullName evidence="3">Fumarylacetoacetate (FAA) hydrolase family protein</fullName>
    </submittedName>
</protein>
<proteinExistence type="predicted"/>
<sequence>MTTPLIDLLSQAWTTGPSLSAEQAKELAPKDFPEAYSIQQQVGKALGWFDAEGPKFWKLGGPKGGSTGAGVPISLVRQVPADIPVQLFSDDACNFTALEVELAVRLGQPLEPGCTLEDACAAVAEVYLAIEVCDLRAENWQELPPTYRLADQQMSRGFLLTGTPLSGWRDELKQISPTISINDTLISEGLLSHPQDHPLAALPWLANLSAALYDAPLSEGTVIATGTWAGMHLLAPGDHFRVALEGFDSFDATLDSAAEDATAVRFLGAFKQSK</sequence>
<evidence type="ECO:0000256" key="1">
    <source>
        <dbReference type="ARBA" id="ARBA00023239"/>
    </source>
</evidence>
<keyword evidence="4" id="KW-1185">Reference proteome</keyword>
<dbReference type="GO" id="GO:0016787">
    <property type="term" value="F:hydrolase activity"/>
    <property type="evidence" value="ECO:0007669"/>
    <property type="project" value="UniProtKB-KW"/>
</dbReference>
<reference evidence="3 4" key="1">
    <citation type="submission" date="2016-10" db="EMBL/GenBank/DDBJ databases">
        <authorList>
            <person name="de Groot N.N."/>
        </authorList>
    </citation>
    <scope>NUCLEOTIDE SEQUENCE [LARGE SCALE GENOMIC DNA]</scope>
    <source>
        <strain evidence="3 4">DSM 22012</strain>
    </source>
</reference>
<dbReference type="OrthoDB" id="9792137at2"/>
<dbReference type="AlphaFoldDB" id="A0A1H6DLJ5"/>
<dbReference type="SUPFAM" id="SSF56529">
    <property type="entry name" value="FAH"/>
    <property type="match status" value="1"/>
</dbReference>
<dbReference type="InterPro" id="IPR036663">
    <property type="entry name" value="Fumarylacetoacetase_C_sf"/>
</dbReference>
<keyword evidence="3" id="KW-0378">Hydrolase</keyword>
<evidence type="ECO:0000259" key="2">
    <source>
        <dbReference type="Pfam" id="PF01557"/>
    </source>
</evidence>
<dbReference type="PANTHER" id="PTHR30143:SF0">
    <property type="entry name" value="2-KETO-4-PENTENOATE HYDRATASE"/>
    <property type="match status" value="1"/>
</dbReference>